<dbReference type="EMBL" id="JYNY01000222">
    <property type="protein sequence ID" value="KJJ85086.1"/>
    <property type="molecule type" value="Genomic_DNA"/>
</dbReference>
<name>A0A0F0CU69_9BACT</name>
<sequence length="43" mass="4850">MSYNSVKGFIVLEKKEELNKYSSRAKSLICSLPNDEKIDDGAK</sequence>
<gene>
    <name evidence="1" type="ORF">OMAG_001050</name>
</gene>
<evidence type="ECO:0000313" key="2">
    <source>
        <dbReference type="Proteomes" id="UP000033428"/>
    </source>
</evidence>
<accession>A0A0F0CU69</accession>
<protein>
    <submittedName>
        <fullName evidence="1">Uncharacterized protein</fullName>
    </submittedName>
</protein>
<dbReference type="Proteomes" id="UP000033428">
    <property type="component" value="Unassembled WGS sequence"/>
</dbReference>
<comment type="caution">
    <text evidence="1">The sequence shown here is derived from an EMBL/GenBank/DDBJ whole genome shotgun (WGS) entry which is preliminary data.</text>
</comment>
<proteinExistence type="predicted"/>
<organism evidence="1 2">
    <name type="scientific">Candidatus Omnitrophus magneticus</name>
    <dbReference type="NCBI Taxonomy" id="1609969"/>
    <lineage>
        <taxon>Bacteria</taxon>
        <taxon>Pseudomonadati</taxon>
        <taxon>Candidatus Omnitrophota</taxon>
        <taxon>Candidatus Omnitrophus</taxon>
    </lineage>
</organism>
<dbReference type="AlphaFoldDB" id="A0A0F0CU69"/>
<reference evidence="1 2" key="1">
    <citation type="submission" date="2015-02" db="EMBL/GenBank/DDBJ databases">
        <title>Single-cell genomics of uncultivated deep-branching MTB reveals a conserved set of magnetosome genes.</title>
        <authorList>
            <person name="Kolinko S."/>
            <person name="Richter M."/>
            <person name="Glockner F.O."/>
            <person name="Brachmann A."/>
            <person name="Schuler D."/>
        </authorList>
    </citation>
    <scope>NUCLEOTIDE SEQUENCE [LARGE SCALE GENOMIC DNA]</scope>
    <source>
        <strain evidence="1">SKK-01</strain>
    </source>
</reference>
<evidence type="ECO:0000313" key="1">
    <source>
        <dbReference type="EMBL" id="KJJ85086.1"/>
    </source>
</evidence>
<keyword evidence="2" id="KW-1185">Reference proteome</keyword>